<dbReference type="Gene3D" id="1.10.3720.10">
    <property type="entry name" value="MetI-like"/>
    <property type="match status" value="1"/>
</dbReference>
<dbReference type="Proteomes" id="UP001596976">
    <property type="component" value="Unassembled WGS sequence"/>
</dbReference>
<dbReference type="PANTHER" id="PTHR30177:SF4">
    <property type="entry name" value="OSMOPROTECTANT IMPORT PERMEASE PROTEIN OSMW"/>
    <property type="match status" value="1"/>
</dbReference>
<keyword evidence="2 8" id="KW-0813">Transport</keyword>
<dbReference type="InterPro" id="IPR007210">
    <property type="entry name" value="ABC_Gly_betaine_transp_sub-bd"/>
</dbReference>
<feature type="transmembrane region" description="Helical" evidence="8">
    <location>
        <begin position="137"/>
        <end position="156"/>
    </location>
</feature>
<dbReference type="Pfam" id="PF04069">
    <property type="entry name" value="OpuAC"/>
    <property type="match status" value="1"/>
</dbReference>
<dbReference type="InterPro" id="IPR058089">
    <property type="entry name" value="EgtUBC_SBD"/>
</dbReference>
<comment type="similarity">
    <text evidence="8">Belongs to the binding-protein-dependent transport system permease family.</text>
</comment>
<proteinExistence type="inferred from homology"/>
<comment type="similarity">
    <text evidence="7">In the N-terminal section; belongs to the binding-protein-dependent transport system permease family.</text>
</comment>
<evidence type="ECO:0000256" key="2">
    <source>
        <dbReference type="ARBA" id="ARBA00022448"/>
    </source>
</evidence>
<dbReference type="SUPFAM" id="SSF161098">
    <property type="entry name" value="MetI-like"/>
    <property type="match status" value="1"/>
</dbReference>
<evidence type="ECO:0000256" key="6">
    <source>
        <dbReference type="ARBA" id="ARBA00035642"/>
    </source>
</evidence>
<dbReference type="InterPro" id="IPR035906">
    <property type="entry name" value="MetI-like_sf"/>
</dbReference>
<feature type="transmembrane region" description="Helical" evidence="8">
    <location>
        <begin position="207"/>
        <end position="227"/>
    </location>
</feature>
<evidence type="ECO:0000256" key="8">
    <source>
        <dbReference type="RuleBase" id="RU363032"/>
    </source>
</evidence>
<dbReference type="CDD" id="cd06261">
    <property type="entry name" value="TM_PBP2"/>
    <property type="match status" value="1"/>
</dbReference>
<feature type="domain" description="ABC transmembrane type-1" evidence="9">
    <location>
        <begin position="16"/>
        <end position="195"/>
    </location>
</feature>
<dbReference type="CDD" id="cd13610">
    <property type="entry name" value="PBP2_ChoS"/>
    <property type="match status" value="1"/>
</dbReference>
<feature type="transmembrane region" description="Helical" evidence="8">
    <location>
        <begin position="176"/>
        <end position="195"/>
    </location>
</feature>
<comment type="similarity">
    <text evidence="6">In the C-terminal section; belongs to the OsmX family.</text>
</comment>
<keyword evidence="3 8" id="KW-0812">Transmembrane</keyword>
<feature type="transmembrane region" description="Helical" evidence="8">
    <location>
        <begin position="20"/>
        <end position="42"/>
    </location>
</feature>
<dbReference type="SUPFAM" id="SSF53850">
    <property type="entry name" value="Periplasmic binding protein-like II"/>
    <property type="match status" value="1"/>
</dbReference>
<organism evidence="10 11">
    <name type="scientific">Savagea faecisuis</name>
    <dbReference type="NCBI Taxonomy" id="1274803"/>
    <lineage>
        <taxon>Bacteria</taxon>
        <taxon>Bacillati</taxon>
        <taxon>Bacillota</taxon>
        <taxon>Bacilli</taxon>
        <taxon>Bacillales</taxon>
        <taxon>Caryophanaceae</taxon>
        <taxon>Savagea</taxon>
    </lineage>
</organism>
<feature type="transmembrane region" description="Helical" evidence="8">
    <location>
        <begin position="63"/>
        <end position="91"/>
    </location>
</feature>
<evidence type="ECO:0000259" key="9">
    <source>
        <dbReference type="PROSITE" id="PS50928"/>
    </source>
</evidence>
<evidence type="ECO:0000256" key="4">
    <source>
        <dbReference type="ARBA" id="ARBA00022989"/>
    </source>
</evidence>
<evidence type="ECO:0000256" key="7">
    <source>
        <dbReference type="ARBA" id="ARBA00035652"/>
    </source>
</evidence>
<accession>A0ABW3GTT7</accession>
<keyword evidence="5 8" id="KW-0472">Membrane</keyword>
<gene>
    <name evidence="10" type="ORF">ACFQ0V_02095</name>
</gene>
<dbReference type="InterPro" id="IPR051204">
    <property type="entry name" value="ABC_transp_perm/SBD"/>
</dbReference>
<evidence type="ECO:0000313" key="11">
    <source>
        <dbReference type="Proteomes" id="UP001596976"/>
    </source>
</evidence>
<dbReference type="PANTHER" id="PTHR30177">
    <property type="entry name" value="GLYCINE BETAINE/L-PROLINE TRANSPORT SYSTEM PERMEASE PROTEIN PROW"/>
    <property type="match status" value="1"/>
</dbReference>
<comment type="subcellular location">
    <subcellularLocation>
        <location evidence="8">Cell membrane</location>
        <topology evidence="8">Multi-pass membrane protein</topology>
    </subcellularLocation>
    <subcellularLocation>
        <location evidence="1">Membrane</location>
        <topology evidence="1">Multi-pass membrane protein</topology>
    </subcellularLocation>
</comment>
<dbReference type="PROSITE" id="PS50928">
    <property type="entry name" value="ABC_TM1"/>
    <property type="match status" value="1"/>
</dbReference>
<dbReference type="Pfam" id="PF00528">
    <property type="entry name" value="BPD_transp_1"/>
    <property type="match status" value="1"/>
</dbReference>
<keyword evidence="4 8" id="KW-1133">Transmembrane helix</keyword>
<evidence type="ECO:0000256" key="1">
    <source>
        <dbReference type="ARBA" id="ARBA00004141"/>
    </source>
</evidence>
<dbReference type="Gene3D" id="3.40.190.10">
    <property type="entry name" value="Periplasmic binding protein-like II"/>
    <property type="match status" value="1"/>
</dbReference>
<dbReference type="EMBL" id="JBHTJF010000009">
    <property type="protein sequence ID" value="MFD0942560.1"/>
    <property type="molecule type" value="Genomic_DNA"/>
</dbReference>
<evidence type="ECO:0000256" key="3">
    <source>
        <dbReference type="ARBA" id="ARBA00022692"/>
    </source>
</evidence>
<evidence type="ECO:0000256" key="5">
    <source>
        <dbReference type="ARBA" id="ARBA00023136"/>
    </source>
</evidence>
<sequence length="504" mass="55432">MMNVWDARKDELLVALLEHIELSFIALFFAVIIAVPLSLYLTRHRKIAESVINMTAVMQTIPSLALLGLMIPIFGIGKIPALIALVVYALLPIMRNTYTGITEVNASLIEAAEGLGMNRMRRLFKIELPLAMPVMMAGIRTAMVLIIGTATLAALVGAGGLGDLILLGIDRNQPELIILGAVPAALLALFFDALLRGMERLSYRSAGIAFISMLLLAFGIILAPLFIKSSESSIVIGGKLGAEPEILIEMYGQLIEEETDLSVTLKPGLGKTAFVFNALRQGSIDIYPEFTGTVINELLKQPLETHEAREVYEQAKEGIASEYGLVYLEPMAYNNTYALAIRESDAKELQVETISDLKAYANRLKAGFTLEFSDREDGYVGLQSLYGLTFSDVVTMEPKLRYRAIESGEIDVLDAYSTDSELATYHLTVLEDDQSLFPPYQGAPLVRQEIIEQYPELPAILEKLSGKITDEEMQKMNEAVNVGGESAKDVARNYLLEQGLIKKR</sequence>
<keyword evidence="11" id="KW-1185">Reference proteome</keyword>
<comment type="caution">
    <text evidence="10">The sequence shown here is derived from an EMBL/GenBank/DDBJ whole genome shotgun (WGS) entry which is preliminary data.</text>
</comment>
<dbReference type="RefSeq" id="WP_381009145.1">
    <property type="nucleotide sequence ID" value="NZ_JBHTJF010000009.1"/>
</dbReference>
<protein>
    <submittedName>
        <fullName evidence="10">ABC transporter permease/substrate-binding protein</fullName>
    </submittedName>
</protein>
<dbReference type="Gene3D" id="3.40.190.120">
    <property type="entry name" value="Osmoprotection protein (prox), domain 2"/>
    <property type="match status" value="1"/>
</dbReference>
<reference evidence="11" key="1">
    <citation type="journal article" date="2019" name="Int. J. Syst. Evol. Microbiol.">
        <title>The Global Catalogue of Microorganisms (GCM) 10K type strain sequencing project: providing services to taxonomists for standard genome sequencing and annotation.</title>
        <authorList>
            <consortium name="The Broad Institute Genomics Platform"/>
            <consortium name="The Broad Institute Genome Sequencing Center for Infectious Disease"/>
            <person name="Wu L."/>
            <person name="Ma J."/>
        </authorList>
    </citation>
    <scope>NUCLEOTIDE SEQUENCE [LARGE SCALE GENOMIC DNA]</scope>
    <source>
        <strain evidence="11">CCUG 63563</strain>
    </source>
</reference>
<evidence type="ECO:0000313" key="10">
    <source>
        <dbReference type="EMBL" id="MFD0942560.1"/>
    </source>
</evidence>
<dbReference type="InterPro" id="IPR000515">
    <property type="entry name" value="MetI-like"/>
</dbReference>
<name>A0ABW3GTT7_9BACL</name>